<sequence length="774" mass="91486">MHKNSSIRRKEKKARIAKKKKERLNKKNKIDKNGSNVHLMKMPFANISAEKRKEFIKVFQEENIKIFEESLVELQELLSKYNPLLILSFLTNYNLMAFTHNNEIKILGEEYRINQSDIEICQALILQINSKELKFEIPLGNTYNKVQELLGKLTLSNHYKQMAPEILDMNDEESAIKFTQEYVKMHTQTVRNWGSFEQVKIISSEIYEKCDELLINNYGFNSSNVICVFNHLIKKSEKMANVRFENLQKLSKIKNSKNLLDYYLELINNEIQDKDETYQYMILKKPKEVLLWIMSHYDLRLTDQYTFNIDNIADELNIEKSVIINIVKNFGFNFGELESFQTEHIFLGNPIWSKPIILLSNDEFFCPMPQMFFSFILKSFDNLIDKIDKEQLSDIKAEYLENKIEEIVKSKFPHENTINSMKWKFDDHGEIKEYETDLITFIDNYIIIFEAKSGKIDDSSLRGAPKRLKRDIEKLLLEPNIQSKRLKDRLEYLVLNPEVHDELREKLNIDLTKVNKVLRVSITLEYFASLQSNIFELENTGWIPNDYEPCPTMNIADFETLYDIFDNPTQIINYLEMREELERHIKYKGDELDLIALYMDNHLNLADINPEFPLMITGMSKKIDDYYELKNTNPEIKKPVPKMNKYFEKILNQVEDRKPDGWIQIGSIIYRLFPDDQIKIINMLYKIKNNVRKNWMIRGHENILVYVPPKSSKYAFSFAVFCDKNKEKRQEFIEEAIAIGLESEHVEYCLGIGINIDRSDIPYAMIAMSKKENK</sequence>
<feature type="compositionally biased region" description="Basic residues" evidence="1">
    <location>
        <begin position="1"/>
        <end position="29"/>
    </location>
</feature>
<reference evidence="2" key="1">
    <citation type="submission" date="2023-09" db="EMBL/GenBank/DDBJ databases">
        <title>Arcobacter tbilisiensis sp. nov. isolated from chicken meat in Tbilisi, Georgia.</title>
        <authorList>
            <person name="Matthias R."/>
            <person name="Zautner A.E."/>
        </authorList>
    </citation>
    <scope>NUCLEOTIDE SEQUENCE</scope>
    <source>
        <strain evidence="2">LEO 52</strain>
    </source>
</reference>
<dbReference type="AlphaFoldDB" id="A0AA96IFX9"/>
<evidence type="ECO:0000313" key="2">
    <source>
        <dbReference type="EMBL" id="WNL30513.1"/>
    </source>
</evidence>
<feature type="region of interest" description="Disordered" evidence="1">
    <location>
        <begin position="1"/>
        <end position="32"/>
    </location>
</feature>
<proteinExistence type="predicted"/>
<protein>
    <recommendedName>
        <fullName evidence="3">NERD domain-containing protein</fullName>
    </recommendedName>
</protein>
<evidence type="ECO:0000256" key="1">
    <source>
        <dbReference type="SAM" id="MobiDB-lite"/>
    </source>
</evidence>
<organism evidence="2">
    <name type="scientific">Arcobacter sp. AZ-2023</name>
    <dbReference type="NCBI Taxonomy" id="3074453"/>
    <lineage>
        <taxon>Bacteria</taxon>
        <taxon>Pseudomonadati</taxon>
        <taxon>Campylobacterota</taxon>
        <taxon>Epsilonproteobacteria</taxon>
        <taxon>Campylobacterales</taxon>
        <taxon>Arcobacteraceae</taxon>
        <taxon>Arcobacter</taxon>
    </lineage>
</organism>
<name>A0AA96IFX9_9BACT</name>
<evidence type="ECO:0008006" key="3">
    <source>
        <dbReference type="Google" id="ProtNLM"/>
    </source>
</evidence>
<accession>A0AA96IFX9</accession>
<dbReference type="EMBL" id="CP134854">
    <property type="protein sequence ID" value="WNL30513.1"/>
    <property type="molecule type" value="Genomic_DNA"/>
</dbReference>
<gene>
    <name evidence="2" type="ORF">RMQ68_03755</name>
</gene>